<dbReference type="SUPFAM" id="SSF56112">
    <property type="entry name" value="Protein kinase-like (PK-like)"/>
    <property type="match status" value="1"/>
</dbReference>
<dbReference type="HOGENOM" id="CLU_000288_21_4_1"/>
<keyword evidence="1" id="KW-0547">Nucleotide-binding</keyword>
<dbReference type="OMA" id="AQMHGKD"/>
<evidence type="ECO:0000313" key="5">
    <source>
        <dbReference type="Proteomes" id="UP000006038"/>
    </source>
</evidence>
<dbReference type="eggNOG" id="ENOG502QQPF">
    <property type="taxonomic scope" value="Eukaryota"/>
</dbReference>
<dbReference type="EnsemblPlants" id="OB11G27550.1">
    <property type="protein sequence ID" value="OB11G27550.1"/>
    <property type="gene ID" value="OB11G27550"/>
</dbReference>
<reference evidence="4" key="1">
    <citation type="journal article" date="2013" name="Nat. Commun.">
        <title>Whole-genome sequencing of Oryza brachyantha reveals mechanisms underlying Oryza genome evolution.</title>
        <authorList>
            <person name="Chen J."/>
            <person name="Huang Q."/>
            <person name="Gao D."/>
            <person name="Wang J."/>
            <person name="Lang Y."/>
            <person name="Liu T."/>
            <person name="Li B."/>
            <person name="Bai Z."/>
            <person name="Luis Goicoechea J."/>
            <person name="Liang C."/>
            <person name="Chen C."/>
            <person name="Zhang W."/>
            <person name="Sun S."/>
            <person name="Liao Y."/>
            <person name="Zhang X."/>
            <person name="Yang L."/>
            <person name="Song C."/>
            <person name="Wang M."/>
            <person name="Shi J."/>
            <person name="Liu G."/>
            <person name="Liu J."/>
            <person name="Zhou H."/>
            <person name="Zhou W."/>
            <person name="Yu Q."/>
            <person name="An N."/>
            <person name="Chen Y."/>
            <person name="Cai Q."/>
            <person name="Wang B."/>
            <person name="Liu B."/>
            <person name="Min J."/>
            <person name="Huang Y."/>
            <person name="Wu H."/>
            <person name="Li Z."/>
            <person name="Zhang Y."/>
            <person name="Yin Y."/>
            <person name="Song W."/>
            <person name="Jiang J."/>
            <person name="Jackson S.A."/>
            <person name="Wing R.A."/>
            <person name="Wang J."/>
            <person name="Chen M."/>
        </authorList>
    </citation>
    <scope>NUCLEOTIDE SEQUENCE [LARGE SCALE GENOMIC DNA]</scope>
    <source>
        <strain evidence="4">cv. IRGC 101232</strain>
    </source>
</reference>
<feature type="domain" description="Protein kinase" evidence="3">
    <location>
        <begin position="210"/>
        <end position="402"/>
    </location>
</feature>
<dbReference type="PROSITE" id="PS50011">
    <property type="entry name" value="PROTEIN_KINASE_DOM"/>
    <property type="match status" value="1"/>
</dbReference>
<accession>J3NAB9</accession>
<evidence type="ECO:0000256" key="1">
    <source>
        <dbReference type="ARBA" id="ARBA00022741"/>
    </source>
</evidence>
<organism evidence="4">
    <name type="scientific">Oryza brachyantha</name>
    <name type="common">malo sina</name>
    <dbReference type="NCBI Taxonomy" id="4533"/>
    <lineage>
        <taxon>Eukaryota</taxon>
        <taxon>Viridiplantae</taxon>
        <taxon>Streptophyta</taxon>
        <taxon>Embryophyta</taxon>
        <taxon>Tracheophyta</taxon>
        <taxon>Spermatophyta</taxon>
        <taxon>Magnoliopsida</taxon>
        <taxon>Liliopsida</taxon>
        <taxon>Poales</taxon>
        <taxon>Poaceae</taxon>
        <taxon>BOP clade</taxon>
        <taxon>Oryzoideae</taxon>
        <taxon>Oryzeae</taxon>
        <taxon>Oryzinae</taxon>
        <taxon>Oryza</taxon>
    </lineage>
</organism>
<dbReference type="PANTHER" id="PTHR27005:SF162">
    <property type="entry name" value="OS11G0691500 PROTEIN"/>
    <property type="match status" value="1"/>
</dbReference>
<protein>
    <recommendedName>
        <fullName evidence="3">Protein kinase domain-containing protein</fullName>
    </recommendedName>
</protein>
<dbReference type="InterPro" id="IPR045274">
    <property type="entry name" value="WAK-like"/>
</dbReference>
<keyword evidence="5" id="KW-1185">Reference proteome</keyword>
<dbReference type="Gene3D" id="3.30.200.20">
    <property type="entry name" value="Phosphorylase Kinase, domain 1"/>
    <property type="match status" value="1"/>
</dbReference>
<dbReference type="GO" id="GO:0005524">
    <property type="term" value="F:ATP binding"/>
    <property type="evidence" value="ECO:0007669"/>
    <property type="project" value="UniProtKB-KW"/>
</dbReference>
<proteinExistence type="predicted"/>
<name>J3NAB9_ORYBR</name>
<dbReference type="SMART" id="SM00220">
    <property type="entry name" value="S_TKc"/>
    <property type="match status" value="1"/>
</dbReference>
<dbReference type="GO" id="GO:0007166">
    <property type="term" value="P:cell surface receptor signaling pathway"/>
    <property type="evidence" value="ECO:0007669"/>
    <property type="project" value="InterPro"/>
</dbReference>
<sequence length="402" mass="45440">MSGTKRGWYTPHSPSLRSFLTATRSKGSLHPSQPYPNRAWNRACVLHDWSASTENRAWRFNPRSYGFVAVKGWYRFNRQDFRRAGSNIFVNRSEESSVPTVLDWAIRNSGSCSPLTRVAPACVNVNSYCTNTTNGEGYLCNCTGGYAGNPYVAGEGRCTTTVCTMISLLALVLLHKRWKRRQFFINNGGQLLKGMEIIEFKEKNLDKITEKKIFKIGEGAFGEVYKGTHDNQPVAVNYSKVKRKTRMLSKVMMRNKSQNMLQNTCCWSSQEPGQEIVNELRVQSQLRHENVVRLIGCCIETEEPTLVLEFLPKGSLKKMLHGSERQALSLLQRLDITIGSTEALSYMHSYPPQGIIHGDVKPANILLNENLSPKVLDFGSSELMLKHKRVCADKNYIDPVCM</sequence>
<dbReference type="PANTHER" id="PTHR27005">
    <property type="entry name" value="WALL-ASSOCIATED RECEPTOR KINASE-LIKE 21"/>
    <property type="match status" value="1"/>
</dbReference>
<dbReference type="Proteomes" id="UP000006038">
    <property type="component" value="Chromosome 11"/>
</dbReference>
<keyword evidence="2" id="KW-0067">ATP-binding</keyword>
<dbReference type="Pfam" id="PF00069">
    <property type="entry name" value="Pkinase"/>
    <property type="match status" value="1"/>
</dbReference>
<evidence type="ECO:0000259" key="3">
    <source>
        <dbReference type="PROSITE" id="PS50011"/>
    </source>
</evidence>
<dbReference type="Gramene" id="OB11G27550.1">
    <property type="protein sequence ID" value="OB11G27550.1"/>
    <property type="gene ID" value="OB11G27550"/>
</dbReference>
<dbReference type="PROSITE" id="PS00108">
    <property type="entry name" value="PROTEIN_KINASE_ST"/>
    <property type="match status" value="1"/>
</dbReference>
<dbReference type="Gene3D" id="1.10.510.10">
    <property type="entry name" value="Transferase(Phosphotransferase) domain 1"/>
    <property type="match status" value="1"/>
</dbReference>
<evidence type="ECO:0000256" key="2">
    <source>
        <dbReference type="ARBA" id="ARBA00022840"/>
    </source>
</evidence>
<dbReference type="InterPro" id="IPR011009">
    <property type="entry name" value="Kinase-like_dom_sf"/>
</dbReference>
<reference evidence="4" key="2">
    <citation type="submission" date="2013-04" db="UniProtKB">
        <authorList>
            <consortium name="EnsemblPlants"/>
        </authorList>
    </citation>
    <scope>IDENTIFICATION</scope>
</reference>
<evidence type="ECO:0000313" key="4">
    <source>
        <dbReference type="EnsemblPlants" id="OB11G27550.1"/>
    </source>
</evidence>
<dbReference type="InterPro" id="IPR000719">
    <property type="entry name" value="Prot_kinase_dom"/>
</dbReference>
<dbReference type="InterPro" id="IPR008271">
    <property type="entry name" value="Ser/Thr_kinase_AS"/>
</dbReference>
<dbReference type="GO" id="GO:0004674">
    <property type="term" value="F:protein serine/threonine kinase activity"/>
    <property type="evidence" value="ECO:0007669"/>
    <property type="project" value="TreeGrafter"/>
</dbReference>
<dbReference type="AlphaFoldDB" id="J3NAB9"/>
<dbReference type="GO" id="GO:0005886">
    <property type="term" value="C:plasma membrane"/>
    <property type="evidence" value="ECO:0007669"/>
    <property type="project" value="TreeGrafter"/>
</dbReference>